<dbReference type="KEGG" id="fes:HER31_05760"/>
<dbReference type="InterPro" id="IPR029069">
    <property type="entry name" value="HotDog_dom_sf"/>
</dbReference>
<keyword evidence="3" id="KW-1185">Reference proteome</keyword>
<dbReference type="Proteomes" id="UP000501602">
    <property type="component" value="Chromosome"/>
</dbReference>
<gene>
    <name evidence="2" type="ORF">HER31_05760</name>
</gene>
<proteinExistence type="predicted"/>
<protein>
    <recommendedName>
        <fullName evidence="1">MaoC-like domain-containing protein</fullName>
    </recommendedName>
</protein>
<dbReference type="InterPro" id="IPR002539">
    <property type="entry name" value="MaoC-like_dom"/>
</dbReference>
<evidence type="ECO:0000259" key="1">
    <source>
        <dbReference type="Pfam" id="PF01575"/>
    </source>
</evidence>
<dbReference type="PANTHER" id="PTHR43841">
    <property type="entry name" value="3-HYDROXYACYL-THIOESTER DEHYDRATASE HTDX-RELATED"/>
    <property type="match status" value="1"/>
</dbReference>
<dbReference type="PANTHER" id="PTHR43841:SF3">
    <property type="entry name" value="(3R)-HYDROXYACYL-ACP DEHYDRATASE SUBUNIT HADB"/>
    <property type="match status" value="1"/>
</dbReference>
<dbReference type="GO" id="GO:0004312">
    <property type="term" value="F:fatty acid synthase activity"/>
    <property type="evidence" value="ECO:0007669"/>
    <property type="project" value="InterPro"/>
</dbReference>
<reference evidence="2 3" key="1">
    <citation type="submission" date="2020-04" db="EMBL/GenBank/DDBJ databases">
        <title>Ferrimonas sp. S7 isolated from sea water.</title>
        <authorList>
            <person name="Bae S.S."/>
            <person name="Baek K."/>
        </authorList>
    </citation>
    <scope>NUCLEOTIDE SEQUENCE [LARGE SCALE GENOMIC DNA]</scope>
    <source>
        <strain evidence="2 3">S7</strain>
    </source>
</reference>
<dbReference type="SUPFAM" id="SSF54637">
    <property type="entry name" value="Thioesterase/thiol ester dehydrase-isomerase"/>
    <property type="match status" value="1"/>
</dbReference>
<dbReference type="RefSeq" id="WP_168659670.1">
    <property type="nucleotide sequence ID" value="NZ_CP051180.1"/>
</dbReference>
<dbReference type="EMBL" id="CP051180">
    <property type="protein sequence ID" value="QIZ76408.1"/>
    <property type="molecule type" value="Genomic_DNA"/>
</dbReference>
<dbReference type="InterPro" id="IPR003965">
    <property type="entry name" value="Fatty_acid_synthase"/>
</dbReference>
<dbReference type="Pfam" id="PF01575">
    <property type="entry name" value="MaoC_dehydratas"/>
    <property type="match status" value="1"/>
</dbReference>
<accession>A0A6H1UC37</accession>
<sequence>MKVSLKQSQIPSHISLLWKVFTKKTQPAKLPLLRVQVDDFCFDEAAIEKYNRYCGFESGSFPLCYAFVATQPVQLIFLTDNRIPVTPLGMIHMGVSFEQITPFNCAESYRFELSVGEQQRGERGLEFELVGEFSLNGEAVARYRSRCFIKMEGTKGSGRPARVKPVKRTWAPLTPLQLDSTQARGYARLSGDYNPIHLHRLLSKPFGFDEPIAHGMYMVAKVLAASPTDLTKASFEFKRPALLPISGAVEGCDGAMRFVNDKNKPVVECQFG</sequence>
<dbReference type="PRINTS" id="PR01483">
    <property type="entry name" value="FASYNTHASE"/>
</dbReference>
<dbReference type="AlphaFoldDB" id="A0A6H1UC37"/>
<dbReference type="GO" id="GO:0006633">
    <property type="term" value="P:fatty acid biosynthetic process"/>
    <property type="evidence" value="ECO:0007669"/>
    <property type="project" value="InterPro"/>
</dbReference>
<name>A0A6H1UC37_9GAMM</name>
<feature type="domain" description="MaoC-like" evidence="1">
    <location>
        <begin position="169"/>
        <end position="232"/>
    </location>
</feature>
<dbReference type="Gene3D" id="3.10.129.10">
    <property type="entry name" value="Hotdog Thioesterase"/>
    <property type="match status" value="1"/>
</dbReference>
<organism evidence="2 3">
    <name type="scientific">Ferrimonas lipolytica</name>
    <dbReference type="NCBI Taxonomy" id="2724191"/>
    <lineage>
        <taxon>Bacteria</taxon>
        <taxon>Pseudomonadati</taxon>
        <taxon>Pseudomonadota</taxon>
        <taxon>Gammaproteobacteria</taxon>
        <taxon>Alteromonadales</taxon>
        <taxon>Ferrimonadaceae</taxon>
        <taxon>Ferrimonas</taxon>
    </lineage>
</organism>
<evidence type="ECO:0000313" key="3">
    <source>
        <dbReference type="Proteomes" id="UP000501602"/>
    </source>
</evidence>
<evidence type="ECO:0000313" key="2">
    <source>
        <dbReference type="EMBL" id="QIZ76408.1"/>
    </source>
</evidence>
<dbReference type="GO" id="GO:0005835">
    <property type="term" value="C:fatty acid synthase complex"/>
    <property type="evidence" value="ECO:0007669"/>
    <property type="project" value="InterPro"/>
</dbReference>